<evidence type="ECO:0000313" key="2">
    <source>
        <dbReference type="Proteomes" id="UP001606300"/>
    </source>
</evidence>
<reference evidence="1 2" key="1">
    <citation type="submission" date="2024-09" db="EMBL/GenBank/DDBJ databases">
        <title>Novel species of the genus Pelomonas and Roseateles isolated from streams.</title>
        <authorList>
            <person name="Lu H."/>
        </authorList>
    </citation>
    <scope>NUCLEOTIDE SEQUENCE [LARGE SCALE GENOMIC DNA]</scope>
    <source>
        <strain evidence="1 2">DC23W</strain>
    </source>
</reference>
<organism evidence="1 2">
    <name type="scientific">Pelomonas dachongensis</name>
    <dbReference type="NCBI Taxonomy" id="3299029"/>
    <lineage>
        <taxon>Bacteria</taxon>
        <taxon>Pseudomonadati</taxon>
        <taxon>Pseudomonadota</taxon>
        <taxon>Betaproteobacteria</taxon>
        <taxon>Burkholderiales</taxon>
        <taxon>Sphaerotilaceae</taxon>
        <taxon>Roseateles</taxon>
    </lineage>
</organism>
<dbReference type="RefSeq" id="WP_394473347.1">
    <property type="nucleotide sequence ID" value="NZ_JBIGHY010000020.1"/>
</dbReference>
<keyword evidence="2" id="KW-1185">Reference proteome</keyword>
<comment type="caution">
    <text evidence="1">The sequence shown here is derived from an EMBL/GenBank/DDBJ whole genome shotgun (WGS) entry which is preliminary data.</text>
</comment>
<dbReference type="Proteomes" id="UP001606300">
    <property type="component" value="Unassembled WGS sequence"/>
</dbReference>
<accession>A0ABW7EXE1</accession>
<evidence type="ECO:0000313" key="1">
    <source>
        <dbReference type="EMBL" id="MFG6417288.1"/>
    </source>
</evidence>
<name>A0ABW7EXE1_9BURK</name>
<gene>
    <name evidence="1" type="ORF">ACG02S_25675</name>
</gene>
<dbReference type="EMBL" id="JBIGHY010000020">
    <property type="protein sequence ID" value="MFG6417288.1"/>
    <property type="molecule type" value="Genomic_DNA"/>
</dbReference>
<protein>
    <submittedName>
        <fullName evidence="1">Uncharacterized protein</fullName>
    </submittedName>
</protein>
<sequence>MTWLLSLVAVPFFISLAVTVLNWEELAWWERMAYPLSGPVAAAALLFVGFAAINPADAALLLSTAVRAGWCLLRPRSGSRPS</sequence>
<proteinExistence type="predicted"/>